<evidence type="ECO:0000313" key="2">
    <source>
        <dbReference type="Proteomes" id="UP000275719"/>
    </source>
</evidence>
<comment type="caution">
    <text evidence="1">The sequence shown here is derived from an EMBL/GenBank/DDBJ whole genome shotgun (WGS) entry which is preliminary data.</text>
</comment>
<sequence>MKSYLLFLGFVFSILVFSSCAKKNVLREYLTNDSISMWDMPIMELQIIDNDSLYFERTISFMFHKDLTCEVFNLGMKDRHARRIGPKVNVTGKCNRWEMLNDSVIKMNCDETFVVKIINRDTVYLFDTLGVKKHEMYRVFKPWEINQESVEIRDKLIESGEYLSPYLYY</sequence>
<protein>
    <recommendedName>
        <fullName evidence="3">Lipoprotein</fullName>
    </recommendedName>
</protein>
<dbReference type="AlphaFoldDB" id="A0A3P3WAT7"/>
<gene>
    <name evidence="1" type="ORF">EG240_03645</name>
</gene>
<organism evidence="1 2">
    <name type="scientific">Paenimyroides tangerinum</name>
    <dbReference type="NCBI Taxonomy" id="2488728"/>
    <lineage>
        <taxon>Bacteria</taxon>
        <taxon>Pseudomonadati</taxon>
        <taxon>Bacteroidota</taxon>
        <taxon>Flavobacteriia</taxon>
        <taxon>Flavobacteriales</taxon>
        <taxon>Flavobacteriaceae</taxon>
        <taxon>Paenimyroides</taxon>
    </lineage>
</organism>
<dbReference type="Proteomes" id="UP000275719">
    <property type="component" value="Unassembled WGS sequence"/>
</dbReference>
<dbReference type="OrthoDB" id="1435693at2"/>
<evidence type="ECO:0008006" key="3">
    <source>
        <dbReference type="Google" id="ProtNLM"/>
    </source>
</evidence>
<keyword evidence="2" id="KW-1185">Reference proteome</keyword>
<reference evidence="1 2" key="1">
    <citation type="submission" date="2018-11" db="EMBL/GenBank/DDBJ databases">
        <title>Flavobacterium sp. nov., YIM 102701-2 draft genome.</title>
        <authorList>
            <person name="Li G."/>
            <person name="Jiang Y."/>
        </authorList>
    </citation>
    <scope>NUCLEOTIDE SEQUENCE [LARGE SCALE GENOMIC DNA]</scope>
    <source>
        <strain evidence="1 2">YIM 102701-2</strain>
    </source>
</reference>
<accession>A0A3P3WAT7</accession>
<name>A0A3P3WAT7_9FLAO</name>
<dbReference type="PROSITE" id="PS51257">
    <property type="entry name" value="PROKAR_LIPOPROTEIN"/>
    <property type="match status" value="1"/>
</dbReference>
<proteinExistence type="predicted"/>
<dbReference type="RefSeq" id="WP_125017532.1">
    <property type="nucleotide sequence ID" value="NZ_RQVQ01000006.1"/>
</dbReference>
<dbReference type="EMBL" id="RQVQ01000006">
    <property type="protein sequence ID" value="RRJ92281.1"/>
    <property type="molecule type" value="Genomic_DNA"/>
</dbReference>
<evidence type="ECO:0000313" key="1">
    <source>
        <dbReference type="EMBL" id="RRJ92281.1"/>
    </source>
</evidence>